<proteinExistence type="predicted"/>
<dbReference type="InterPro" id="IPR013885">
    <property type="entry name" value="DUF1764_euk"/>
</dbReference>
<evidence type="ECO:0000313" key="3">
    <source>
        <dbReference type="Proteomes" id="UP000008694"/>
    </source>
</evidence>
<organism evidence="3">
    <name type="scientific">Arabidopsis lyrata subsp. lyrata</name>
    <name type="common">Lyre-leaved rock-cress</name>
    <dbReference type="NCBI Taxonomy" id="81972"/>
    <lineage>
        <taxon>Eukaryota</taxon>
        <taxon>Viridiplantae</taxon>
        <taxon>Streptophyta</taxon>
        <taxon>Embryophyta</taxon>
        <taxon>Tracheophyta</taxon>
        <taxon>Spermatophyta</taxon>
        <taxon>Magnoliopsida</taxon>
        <taxon>eudicotyledons</taxon>
        <taxon>Gunneridae</taxon>
        <taxon>Pentapetalae</taxon>
        <taxon>rosids</taxon>
        <taxon>malvids</taxon>
        <taxon>Brassicales</taxon>
        <taxon>Brassicaceae</taxon>
        <taxon>Camelineae</taxon>
        <taxon>Arabidopsis</taxon>
    </lineage>
</organism>
<dbReference type="PANTHER" id="PTHR34066">
    <property type="entry name" value="GROWTH FACTOR 2"/>
    <property type="match status" value="1"/>
</dbReference>
<dbReference type="Gramene" id="scaffold_601204.1">
    <property type="protein sequence ID" value="scaffold_601204.1"/>
    <property type="gene ID" value="scaffold_601204.1"/>
</dbReference>
<keyword evidence="3" id="KW-1185">Reference proteome</keyword>
<evidence type="ECO:0000256" key="1">
    <source>
        <dbReference type="SAM" id="MobiDB-lite"/>
    </source>
</evidence>
<dbReference type="Pfam" id="PF08576">
    <property type="entry name" value="DUF1764"/>
    <property type="match status" value="1"/>
</dbReference>
<name>D7M4C5_ARALL</name>
<gene>
    <name evidence="2" type="ORF">ARALYDRAFT_909147</name>
</gene>
<feature type="compositionally biased region" description="Basic residues" evidence="1">
    <location>
        <begin position="1"/>
        <end position="10"/>
    </location>
</feature>
<dbReference type="AlphaFoldDB" id="D7M4C5"/>
<feature type="region of interest" description="Disordered" evidence="1">
    <location>
        <begin position="1"/>
        <end position="39"/>
    </location>
</feature>
<sequence>MSNKKKKKTRSGYLKKSSQGGDKPEIQPRKLVPKPGKFGKEIDDIFTGVYQRTPEVQVPESREVRAEIAKKKRKRNELNVGVNNTTESRPRMRRPKMRTLNNNNLESQPRKRTPEGFRVFKEEEIGFNRTDAGGTRLCPFDCNCCF</sequence>
<protein>
    <recommendedName>
        <fullName evidence="4">DUF1764 domain-containing protein</fullName>
    </recommendedName>
</protein>
<dbReference type="OrthoDB" id="20835at2759"/>
<dbReference type="PANTHER" id="PTHR34066:SF1">
    <property type="entry name" value="DUF1764 FAMILY PROTEIN"/>
    <property type="match status" value="1"/>
</dbReference>
<accession>D7M4C5</accession>
<feature type="region of interest" description="Disordered" evidence="1">
    <location>
        <begin position="69"/>
        <end position="118"/>
    </location>
</feature>
<dbReference type="Proteomes" id="UP000008694">
    <property type="component" value="Unassembled WGS sequence"/>
</dbReference>
<dbReference type="KEGG" id="aly:9307568"/>
<dbReference type="EMBL" id="GL348718">
    <property type="protein sequence ID" value="EFH47757.1"/>
    <property type="molecule type" value="Genomic_DNA"/>
</dbReference>
<dbReference type="HOGENOM" id="CLU_103523_2_1_1"/>
<reference evidence="3" key="1">
    <citation type="journal article" date="2011" name="Nat. Genet.">
        <title>The Arabidopsis lyrata genome sequence and the basis of rapid genome size change.</title>
        <authorList>
            <person name="Hu T.T."/>
            <person name="Pattyn P."/>
            <person name="Bakker E.G."/>
            <person name="Cao J."/>
            <person name="Cheng J.-F."/>
            <person name="Clark R.M."/>
            <person name="Fahlgren N."/>
            <person name="Fawcett J.A."/>
            <person name="Grimwood J."/>
            <person name="Gundlach H."/>
            <person name="Haberer G."/>
            <person name="Hollister J.D."/>
            <person name="Ossowski S."/>
            <person name="Ottilar R.P."/>
            <person name="Salamov A.A."/>
            <person name="Schneeberger K."/>
            <person name="Spannagl M."/>
            <person name="Wang X."/>
            <person name="Yang L."/>
            <person name="Nasrallah M.E."/>
            <person name="Bergelson J."/>
            <person name="Carrington J.C."/>
            <person name="Gaut B.S."/>
            <person name="Schmutz J."/>
            <person name="Mayer K.F.X."/>
            <person name="Van de Peer Y."/>
            <person name="Grigoriev I.V."/>
            <person name="Nordborg M."/>
            <person name="Weigel D."/>
            <person name="Guo Y.-L."/>
        </authorList>
    </citation>
    <scope>NUCLEOTIDE SEQUENCE [LARGE SCALE GENOMIC DNA]</scope>
    <source>
        <strain evidence="3">cv. MN47</strain>
    </source>
</reference>
<feature type="compositionally biased region" description="Basic and acidic residues" evidence="1">
    <location>
        <begin position="108"/>
        <end position="118"/>
    </location>
</feature>
<evidence type="ECO:0008006" key="4">
    <source>
        <dbReference type="Google" id="ProtNLM"/>
    </source>
</evidence>
<evidence type="ECO:0000313" key="2">
    <source>
        <dbReference type="EMBL" id="EFH47757.1"/>
    </source>
</evidence>
<dbReference type="STRING" id="81972.D7M4C5"/>